<dbReference type="PANTHER" id="PTHR10683">
    <property type="entry name" value="TRANSALDOLASE"/>
    <property type="match status" value="1"/>
</dbReference>
<comment type="pathway">
    <text evidence="3 11">Carbohydrate degradation; pentose phosphate pathway; D-glyceraldehyde 3-phosphate and beta-D-fructose 6-phosphate from D-ribose 5-phosphate and D-xylulose 5-phosphate (non-oxidative stage): step 2/3.</text>
</comment>
<dbReference type="PIRSF" id="PIRSF036915">
    <property type="entry name" value="Trnald_Bac_Plnt"/>
    <property type="match status" value="1"/>
</dbReference>
<dbReference type="InterPro" id="IPR013785">
    <property type="entry name" value="Aldolase_TIM"/>
</dbReference>
<comment type="similarity">
    <text evidence="4 11">Belongs to the transaldolase family. Type 2 subfamily.</text>
</comment>
<dbReference type="OrthoDB" id="140919at2"/>
<dbReference type="EMBL" id="CP011971">
    <property type="protein sequence ID" value="AMN46562.1"/>
    <property type="molecule type" value="Genomic_DNA"/>
</dbReference>
<dbReference type="NCBIfam" id="TIGR00876">
    <property type="entry name" value="tal_mycobact"/>
    <property type="match status" value="1"/>
</dbReference>
<evidence type="ECO:0000256" key="4">
    <source>
        <dbReference type="ARBA" id="ARBA00008426"/>
    </source>
</evidence>
<feature type="active site" description="Schiff-base intermediate with substrate" evidence="11">
    <location>
        <position position="139"/>
    </location>
</feature>
<dbReference type="GO" id="GO:0006098">
    <property type="term" value="P:pentose-phosphate shunt"/>
    <property type="evidence" value="ECO:0007669"/>
    <property type="project" value="UniProtKB-UniRule"/>
</dbReference>
<keyword evidence="8 11" id="KW-0570">Pentose shunt</keyword>
<dbReference type="EC" id="2.2.1.2" evidence="5 11"/>
<comment type="catalytic activity">
    <reaction evidence="10 11">
        <text>D-sedoheptulose 7-phosphate + D-glyceraldehyde 3-phosphate = D-erythrose 4-phosphate + beta-D-fructose 6-phosphate</text>
        <dbReference type="Rhea" id="RHEA:17053"/>
        <dbReference type="ChEBI" id="CHEBI:16897"/>
        <dbReference type="ChEBI" id="CHEBI:57483"/>
        <dbReference type="ChEBI" id="CHEBI:57634"/>
        <dbReference type="ChEBI" id="CHEBI:59776"/>
        <dbReference type="EC" id="2.2.1.2"/>
    </reaction>
</comment>
<evidence type="ECO:0000256" key="6">
    <source>
        <dbReference type="ARBA" id="ARBA00022490"/>
    </source>
</evidence>
<protein>
    <recommendedName>
        <fullName evidence="5 11">Transaldolase</fullName>
        <ecNumber evidence="5 11">2.2.1.2</ecNumber>
    </recommendedName>
</protein>
<keyword evidence="6 11" id="KW-0963">Cytoplasm</keyword>
<evidence type="ECO:0000256" key="8">
    <source>
        <dbReference type="ARBA" id="ARBA00023126"/>
    </source>
</evidence>
<dbReference type="UniPathway" id="UPA00115">
    <property type="reaction ID" value="UER00414"/>
</dbReference>
<dbReference type="Pfam" id="PF00923">
    <property type="entry name" value="TAL_FSA"/>
    <property type="match status" value="1"/>
</dbReference>
<dbReference type="KEGG" id="sdf:ACG33_05510"/>
<dbReference type="SUPFAM" id="SSF51569">
    <property type="entry name" value="Aldolase"/>
    <property type="match status" value="1"/>
</dbReference>
<evidence type="ECO:0000256" key="5">
    <source>
        <dbReference type="ARBA" id="ARBA00013151"/>
    </source>
</evidence>
<dbReference type="InterPro" id="IPR001585">
    <property type="entry name" value="TAL/FSA"/>
</dbReference>
<accession>A0A127F7Z5</accession>
<comment type="subcellular location">
    <subcellularLocation>
        <location evidence="2 11">Cytoplasm</location>
    </subcellularLocation>
</comment>
<evidence type="ECO:0000256" key="10">
    <source>
        <dbReference type="ARBA" id="ARBA00048810"/>
    </source>
</evidence>
<proteinExistence type="inferred from homology"/>
<dbReference type="PROSITE" id="PS01054">
    <property type="entry name" value="TRANSALDOLASE_1"/>
    <property type="match status" value="1"/>
</dbReference>
<dbReference type="RefSeq" id="WP_066922852.1">
    <property type="nucleotide sequence ID" value="NZ_CP011971.1"/>
</dbReference>
<dbReference type="InterPro" id="IPR018225">
    <property type="entry name" value="Transaldolase_AS"/>
</dbReference>
<dbReference type="PANTHER" id="PTHR10683:SF31">
    <property type="entry name" value="TRANSALDOLASE"/>
    <property type="match status" value="1"/>
</dbReference>
<keyword evidence="7 11" id="KW-0808">Transferase</keyword>
<keyword evidence="13" id="KW-1185">Reference proteome</keyword>
<dbReference type="STRING" id="465721.ACG33_05510"/>
<dbReference type="Gene3D" id="3.20.20.70">
    <property type="entry name" value="Aldolase class I"/>
    <property type="match status" value="1"/>
</dbReference>
<gene>
    <name evidence="11" type="primary">tal</name>
    <name evidence="12" type="ORF">ACG33_05510</name>
</gene>
<dbReference type="HAMAP" id="MF_00493">
    <property type="entry name" value="Transaldolase_2"/>
    <property type="match status" value="1"/>
</dbReference>
<comment type="function">
    <text evidence="1 11">Transaldolase is important for the balance of metabolites in the pentose-phosphate pathway.</text>
</comment>
<evidence type="ECO:0000256" key="7">
    <source>
        <dbReference type="ARBA" id="ARBA00022679"/>
    </source>
</evidence>
<keyword evidence="9 11" id="KW-0704">Schiff base</keyword>
<dbReference type="AlphaFoldDB" id="A0A127F7Z5"/>
<evidence type="ECO:0000256" key="11">
    <source>
        <dbReference type="HAMAP-Rule" id="MF_00493"/>
    </source>
</evidence>
<dbReference type="NCBIfam" id="NF002881">
    <property type="entry name" value="PRK03343.1"/>
    <property type="match status" value="1"/>
</dbReference>
<evidence type="ECO:0000256" key="3">
    <source>
        <dbReference type="ARBA" id="ARBA00004857"/>
    </source>
</evidence>
<evidence type="ECO:0000256" key="2">
    <source>
        <dbReference type="ARBA" id="ARBA00004496"/>
    </source>
</evidence>
<name>A0A127F7Z5_STEDE</name>
<sequence length="384" mass="42267">MNPLLALNQQGQSYWMDDLRREMFQDGSLQRRVSQEGLSGITSNPAIFKLAIAGNDVYDEQLRSGALAGRSSEEIYLLLVSTDVRDACDLLRPVHDATEGADGYVSLEVSPHLAHDSEASIAEAKRLWAVVDRPNLMIKIPGTTACLPAIEQLLYEGINVNITLLFSVARYQAVVQAWLRALERRAREGRPLHKAASVASFFLSRIDVLVDELLDQRIGPQGHSPFTPHPSTLQGKIAIANAKLAYASLARLLKSERWQALAGAGARPQRLLWASTSTKNPQYDELMYVEPLIGPHTVNTMPLSTSAAFADHGKVARTVNKQVRAASQVLRNLRPLGIHLDQVTGQLENEGIRKFIDSYDALLQAIGQKRELFTAQEAALPTPP</sequence>
<dbReference type="GO" id="GO:0004801">
    <property type="term" value="F:transaldolase activity"/>
    <property type="evidence" value="ECO:0007669"/>
    <property type="project" value="UniProtKB-UniRule"/>
</dbReference>
<dbReference type="Proteomes" id="UP000070250">
    <property type="component" value="Chromosome"/>
</dbReference>
<evidence type="ECO:0000256" key="9">
    <source>
        <dbReference type="ARBA" id="ARBA00023270"/>
    </source>
</evidence>
<dbReference type="CDD" id="cd00955">
    <property type="entry name" value="Transaldolase_like"/>
    <property type="match status" value="1"/>
</dbReference>
<dbReference type="PATRIC" id="fig|465721.4.peg.1172"/>
<dbReference type="InterPro" id="IPR004732">
    <property type="entry name" value="Transaldolase_2"/>
</dbReference>
<evidence type="ECO:0000313" key="13">
    <source>
        <dbReference type="Proteomes" id="UP000070250"/>
    </source>
</evidence>
<dbReference type="PROSITE" id="PS00958">
    <property type="entry name" value="TRANSALDOLASE_2"/>
    <property type="match status" value="1"/>
</dbReference>
<dbReference type="GO" id="GO:0005737">
    <property type="term" value="C:cytoplasm"/>
    <property type="evidence" value="ECO:0007669"/>
    <property type="project" value="UniProtKB-SubCell"/>
</dbReference>
<evidence type="ECO:0000256" key="1">
    <source>
        <dbReference type="ARBA" id="ARBA00003518"/>
    </source>
</evidence>
<evidence type="ECO:0000313" key="12">
    <source>
        <dbReference type="EMBL" id="AMN46562.1"/>
    </source>
</evidence>
<reference evidence="12 13" key="1">
    <citation type="submission" date="2015-06" db="EMBL/GenBank/DDBJ databases">
        <title>A Comprehensive Approach to Explore the Metabolic and Phylogenetic Diversity of Bacterial Steroid Degradation in the Environment: Testosterone as an Example.</title>
        <authorList>
            <person name="Yang F.-C."/>
            <person name="Chen Y.-L."/>
            <person name="Yu C.-P."/>
            <person name="Tang S.-L."/>
            <person name="Wang P.-H."/>
            <person name="Ismail W."/>
            <person name="Wang C.-H."/>
            <person name="Yang C.-Y."/>
            <person name="Chiang Y.-R."/>
        </authorList>
    </citation>
    <scope>NUCLEOTIDE SEQUENCE [LARGE SCALE GENOMIC DNA]</scope>
    <source>
        <strain evidence="12 13">DSM 18526</strain>
    </source>
</reference>
<organism evidence="12 13">
    <name type="scientific">Steroidobacter denitrificans</name>
    <dbReference type="NCBI Taxonomy" id="465721"/>
    <lineage>
        <taxon>Bacteria</taxon>
        <taxon>Pseudomonadati</taxon>
        <taxon>Pseudomonadota</taxon>
        <taxon>Gammaproteobacteria</taxon>
        <taxon>Steroidobacterales</taxon>
        <taxon>Steroidobacteraceae</taxon>
        <taxon>Steroidobacter</taxon>
    </lineage>
</organism>
<dbReference type="GO" id="GO:0005975">
    <property type="term" value="P:carbohydrate metabolic process"/>
    <property type="evidence" value="ECO:0007669"/>
    <property type="project" value="InterPro"/>
</dbReference>